<evidence type="ECO:0000256" key="1">
    <source>
        <dbReference type="SAM" id="MobiDB-lite"/>
    </source>
</evidence>
<dbReference type="EMBL" id="CACTIH010007251">
    <property type="protein sequence ID" value="CAA3005836.1"/>
    <property type="molecule type" value="Genomic_DNA"/>
</dbReference>
<dbReference type="InterPro" id="IPR039614">
    <property type="entry name" value="PMI1-like"/>
</dbReference>
<keyword evidence="3" id="KW-1185">Reference proteome</keyword>
<proteinExistence type="predicted"/>
<evidence type="ECO:0000313" key="3">
    <source>
        <dbReference type="Proteomes" id="UP000594638"/>
    </source>
</evidence>
<dbReference type="Proteomes" id="UP000594638">
    <property type="component" value="Unassembled WGS sequence"/>
</dbReference>
<dbReference type="OrthoDB" id="1990991at2759"/>
<feature type="region of interest" description="Disordered" evidence="1">
    <location>
        <begin position="119"/>
        <end position="143"/>
    </location>
</feature>
<dbReference type="AlphaFoldDB" id="A0A8S0TM08"/>
<organism evidence="2 3">
    <name type="scientific">Olea europaea subsp. europaea</name>
    <dbReference type="NCBI Taxonomy" id="158383"/>
    <lineage>
        <taxon>Eukaryota</taxon>
        <taxon>Viridiplantae</taxon>
        <taxon>Streptophyta</taxon>
        <taxon>Embryophyta</taxon>
        <taxon>Tracheophyta</taxon>
        <taxon>Spermatophyta</taxon>
        <taxon>Magnoliopsida</taxon>
        <taxon>eudicotyledons</taxon>
        <taxon>Gunneridae</taxon>
        <taxon>Pentapetalae</taxon>
        <taxon>asterids</taxon>
        <taxon>lamiids</taxon>
        <taxon>Lamiales</taxon>
        <taxon>Oleaceae</taxon>
        <taxon>Oleeae</taxon>
        <taxon>Olea</taxon>
    </lineage>
</organism>
<name>A0A8S0TM08_OLEEU</name>
<protein>
    <submittedName>
        <fullName evidence="2">Transcription factor MYB98</fullName>
    </submittedName>
</protein>
<dbReference type="Gramene" id="OE9A063864T1">
    <property type="protein sequence ID" value="OE9A063864C1"/>
    <property type="gene ID" value="OE9A063864"/>
</dbReference>
<dbReference type="PANTHER" id="PTHR33414:SF2">
    <property type="entry name" value="PROTEIN PLASTID MOVEMENT IMPAIRED 1"/>
    <property type="match status" value="1"/>
</dbReference>
<evidence type="ECO:0000313" key="2">
    <source>
        <dbReference type="EMBL" id="CAA3005836.1"/>
    </source>
</evidence>
<comment type="caution">
    <text evidence="2">The sequence shown here is derived from an EMBL/GenBank/DDBJ whole genome shotgun (WGS) entry which is preliminary data.</text>
</comment>
<gene>
    <name evidence="2" type="ORF">OLEA9_A063864</name>
</gene>
<sequence length="143" mass="16142">MENLDLPDFEVVDKGVEIQDEGKSAENSDKRSISSEVVKEIVHNQFHLTRLTELDSNAQQIKALKSMMGEEKADKTDEETASQISDADEEIITIEFLQMLEGVEASKFKIDPEILTPKVESNENKEETESTFSYQISGRDWAA</sequence>
<reference evidence="2 3" key="1">
    <citation type="submission" date="2019-12" db="EMBL/GenBank/DDBJ databases">
        <authorList>
            <person name="Alioto T."/>
            <person name="Alioto T."/>
            <person name="Gomez Garrido J."/>
        </authorList>
    </citation>
    <scope>NUCLEOTIDE SEQUENCE [LARGE SCALE GENOMIC DNA]</scope>
</reference>
<dbReference type="PANTHER" id="PTHR33414">
    <property type="entry name" value="PROTEIN PLASTID MOVEMENT IMPAIRED 1-RELATED 1"/>
    <property type="match status" value="1"/>
</dbReference>
<accession>A0A8S0TM08</accession>